<dbReference type="Gene3D" id="1.10.10.10">
    <property type="entry name" value="Winged helix-like DNA-binding domain superfamily/Winged helix DNA-binding domain"/>
    <property type="match status" value="1"/>
</dbReference>
<dbReference type="OrthoDB" id="9780153at2"/>
<protein>
    <submittedName>
        <fullName evidence="5">Fis family transcriptional regulator</fullName>
    </submittedName>
</protein>
<dbReference type="Pfam" id="PF03861">
    <property type="entry name" value="ANTAR"/>
    <property type="match status" value="1"/>
</dbReference>
<gene>
    <name evidence="5" type="ORF">BCR26_14105</name>
</gene>
<dbReference type="SMART" id="SM00448">
    <property type="entry name" value="REC"/>
    <property type="match status" value="1"/>
</dbReference>
<dbReference type="GO" id="GO:0003723">
    <property type="term" value="F:RNA binding"/>
    <property type="evidence" value="ECO:0007669"/>
    <property type="project" value="InterPro"/>
</dbReference>
<keyword evidence="6" id="KW-1185">Reference proteome</keyword>
<dbReference type="Gene3D" id="3.40.50.2300">
    <property type="match status" value="1"/>
</dbReference>
<dbReference type="Proteomes" id="UP000095256">
    <property type="component" value="Unassembled WGS sequence"/>
</dbReference>
<feature type="domain" description="ANTAR" evidence="4">
    <location>
        <begin position="125"/>
        <end position="186"/>
    </location>
</feature>
<dbReference type="InterPro" id="IPR011006">
    <property type="entry name" value="CheY-like_superfamily"/>
</dbReference>
<evidence type="ECO:0000256" key="2">
    <source>
        <dbReference type="PROSITE-ProRule" id="PRU00169"/>
    </source>
</evidence>
<dbReference type="SUPFAM" id="SSF52172">
    <property type="entry name" value="CheY-like"/>
    <property type="match status" value="1"/>
</dbReference>
<evidence type="ECO:0000256" key="1">
    <source>
        <dbReference type="ARBA" id="ARBA00023012"/>
    </source>
</evidence>
<feature type="modified residue" description="4-aspartylphosphate" evidence="2">
    <location>
        <position position="54"/>
    </location>
</feature>
<sequence>MNGRIVIVDDEPITRMDIRGMLEAENYEVVGEASDGIEAIELCKKHLPDLVIMDISMPLLDGLKASKKILDEKYTKSIILLTAYSDKENIEKAKKYGVSGYLVKPIMEKSLTPMVEVAIANGAKTREYELSLEKLTKKLSDRKLIEKAKGIIMVEQKLSEEEAYQLLRELSMNKRCPISEIAEMFVVSDDD</sequence>
<evidence type="ECO:0000259" key="4">
    <source>
        <dbReference type="PROSITE" id="PS50921"/>
    </source>
</evidence>
<dbReference type="InterPro" id="IPR001789">
    <property type="entry name" value="Sig_transdc_resp-reg_receiver"/>
</dbReference>
<evidence type="ECO:0000313" key="5">
    <source>
        <dbReference type="EMBL" id="OEH82201.1"/>
    </source>
</evidence>
<evidence type="ECO:0000313" key="6">
    <source>
        <dbReference type="Proteomes" id="UP000095256"/>
    </source>
</evidence>
<feature type="domain" description="Response regulatory" evidence="3">
    <location>
        <begin position="4"/>
        <end position="119"/>
    </location>
</feature>
<accession>A0A1E5KWG1</accession>
<dbReference type="SMART" id="SM01012">
    <property type="entry name" value="ANTAR"/>
    <property type="match status" value="1"/>
</dbReference>
<dbReference type="GO" id="GO:0000160">
    <property type="term" value="P:phosphorelay signal transduction system"/>
    <property type="evidence" value="ECO:0007669"/>
    <property type="project" value="UniProtKB-KW"/>
</dbReference>
<dbReference type="PIRSF" id="PIRSF036382">
    <property type="entry name" value="RR_antiterm"/>
    <property type="match status" value="1"/>
</dbReference>
<dbReference type="STRING" id="762845.BCR26_14105"/>
<reference evidence="5 6" key="1">
    <citation type="submission" date="2016-09" db="EMBL/GenBank/DDBJ databases">
        <authorList>
            <person name="Capua I."/>
            <person name="De Benedictis P."/>
            <person name="Joannis T."/>
            <person name="Lombin L.H."/>
            <person name="Cattoli G."/>
        </authorList>
    </citation>
    <scope>NUCLEOTIDE SEQUENCE [LARGE SCALE GENOMIC DNA]</scope>
    <source>
        <strain evidence="5 6">LMG 25899</strain>
    </source>
</reference>
<dbReference type="PROSITE" id="PS50110">
    <property type="entry name" value="RESPONSE_REGULATORY"/>
    <property type="match status" value="1"/>
</dbReference>
<dbReference type="InterPro" id="IPR036388">
    <property type="entry name" value="WH-like_DNA-bd_sf"/>
</dbReference>
<evidence type="ECO:0000259" key="3">
    <source>
        <dbReference type="PROSITE" id="PS50110"/>
    </source>
</evidence>
<dbReference type="EMBL" id="MIEK01000026">
    <property type="protein sequence ID" value="OEH82201.1"/>
    <property type="molecule type" value="Genomic_DNA"/>
</dbReference>
<name>A0A1E5KWG1_9ENTE</name>
<dbReference type="InterPro" id="IPR008327">
    <property type="entry name" value="Sig_transdc_resp-reg_antiterm"/>
</dbReference>
<dbReference type="AlphaFoldDB" id="A0A1E5KWG1"/>
<dbReference type="Pfam" id="PF00072">
    <property type="entry name" value="Response_reg"/>
    <property type="match status" value="1"/>
</dbReference>
<dbReference type="PANTHER" id="PTHR43367">
    <property type="match status" value="1"/>
</dbReference>
<comment type="caution">
    <text evidence="5">The sequence shown here is derived from an EMBL/GenBank/DDBJ whole genome shotgun (WGS) entry which is preliminary data.</text>
</comment>
<keyword evidence="1" id="KW-0902">Two-component regulatory system</keyword>
<dbReference type="PANTHER" id="PTHR43367:SF1">
    <property type="entry name" value="TWO-COMPONENT RESPONSE REGULATOR-LIKE APRR6-RELATED"/>
    <property type="match status" value="1"/>
</dbReference>
<keyword evidence="2" id="KW-0597">Phosphoprotein</keyword>
<dbReference type="RefSeq" id="WP_069698852.1">
    <property type="nucleotide sequence ID" value="NZ_JAGGMA010000014.1"/>
</dbReference>
<organism evidence="5 6">
    <name type="scientific">Enterococcus rivorum</name>
    <dbReference type="NCBI Taxonomy" id="762845"/>
    <lineage>
        <taxon>Bacteria</taxon>
        <taxon>Bacillati</taxon>
        <taxon>Bacillota</taxon>
        <taxon>Bacilli</taxon>
        <taxon>Lactobacillales</taxon>
        <taxon>Enterococcaceae</taxon>
        <taxon>Enterococcus</taxon>
    </lineage>
</organism>
<proteinExistence type="predicted"/>
<dbReference type="PROSITE" id="PS50921">
    <property type="entry name" value="ANTAR"/>
    <property type="match status" value="1"/>
</dbReference>
<dbReference type="InterPro" id="IPR005561">
    <property type="entry name" value="ANTAR"/>
</dbReference>